<proteinExistence type="predicted"/>
<evidence type="ECO:0000313" key="2">
    <source>
        <dbReference type="Proteomes" id="UP001344906"/>
    </source>
</evidence>
<protein>
    <recommendedName>
        <fullName evidence="3">ABC transporter substrate-binding protein</fullName>
    </recommendedName>
</protein>
<evidence type="ECO:0000313" key="1">
    <source>
        <dbReference type="EMBL" id="GLV58282.1"/>
    </source>
</evidence>
<accession>A0ABQ6G0K5</accession>
<organism evidence="1 2">
    <name type="scientific">Dictyobacter halimunensis</name>
    <dbReference type="NCBI Taxonomy" id="3026934"/>
    <lineage>
        <taxon>Bacteria</taxon>
        <taxon>Bacillati</taxon>
        <taxon>Chloroflexota</taxon>
        <taxon>Ktedonobacteria</taxon>
        <taxon>Ktedonobacterales</taxon>
        <taxon>Dictyobacteraceae</taxon>
        <taxon>Dictyobacter</taxon>
    </lineage>
</organism>
<dbReference type="Proteomes" id="UP001344906">
    <property type="component" value="Unassembled WGS sequence"/>
</dbReference>
<reference evidence="1 2" key="1">
    <citation type="submission" date="2023-02" db="EMBL/GenBank/DDBJ databases">
        <title>Dictyobacter halimunensis sp. nov., a new member of the class Ktedonobacteria from forest soil in a geothermal area.</title>
        <authorList>
            <person name="Rachmania M.K."/>
            <person name="Ningsih F."/>
            <person name="Sakai Y."/>
            <person name="Yabe S."/>
            <person name="Yokota A."/>
            <person name="Sjamsuridzal W."/>
        </authorList>
    </citation>
    <scope>NUCLEOTIDE SEQUENCE [LARGE SCALE GENOMIC DNA]</scope>
    <source>
        <strain evidence="1 2">S3.2.2.5</strain>
    </source>
</reference>
<name>A0ABQ6G0K5_9CHLR</name>
<keyword evidence="2" id="KW-1185">Reference proteome</keyword>
<dbReference type="EMBL" id="BSRI01000002">
    <property type="protein sequence ID" value="GLV58282.1"/>
    <property type="molecule type" value="Genomic_DNA"/>
</dbReference>
<gene>
    <name evidence="1" type="ORF">KDH_51150</name>
</gene>
<evidence type="ECO:0008006" key="3">
    <source>
        <dbReference type="Google" id="ProtNLM"/>
    </source>
</evidence>
<comment type="caution">
    <text evidence="1">The sequence shown here is derived from an EMBL/GenBank/DDBJ whole genome shotgun (WGS) entry which is preliminary data.</text>
</comment>
<sequence length="77" mass="8754">MPQALPFQQEAYQSLQNEMQYQKTLSFSPYISDDGFNAALAKVIEPTMRGQMTLDQCIKQLNQSINKLLQQGKQQAS</sequence>